<name>A0A6J5M801_9CAUD</name>
<protein>
    <submittedName>
        <fullName evidence="1">Uncharacterized protein</fullName>
    </submittedName>
</protein>
<sequence length="56" mass="6896">MNLTQHTKTDFTKSKTFQIIKERWTGKDMEQYFIDRNKEFITRLTYFTSSQRKAKK</sequence>
<gene>
    <name evidence="1" type="ORF">UFOVP449_19</name>
</gene>
<organism evidence="1">
    <name type="scientific">uncultured Caudovirales phage</name>
    <dbReference type="NCBI Taxonomy" id="2100421"/>
    <lineage>
        <taxon>Viruses</taxon>
        <taxon>Duplodnaviria</taxon>
        <taxon>Heunggongvirae</taxon>
        <taxon>Uroviricota</taxon>
        <taxon>Caudoviricetes</taxon>
        <taxon>Peduoviridae</taxon>
        <taxon>Maltschvirus</taxon>
        <taxon>Maltschvirus maltsch</taxon>
    </lineage>
</organism>
<accession>A0A6J5M801</accession>
<dbReference type="EMBL" id="LR796420">
    <property type="protein sequence ID" value="CAB4142262.1"/>
    <property type="molecule type" value="Genomic_DNA"/>
</dbReference>
<reference evidence="1" key="1">
    <citation type="submission" date="2020-04" db="EMBL/GenBank/DDBJ databases">
        <authorList>
            <person name="Chiriac C."/>
            <person name="Salcher M."/>
            <person name="Ghai R."/>
            <person name="Kavagutti S V."/>
        </authorList>
    </citation>
    <scope>NUCLEOTIDE SEQUENCE</scope>
</reference>
<proteinExistence type="predicted"/>
<evidence type="ECO:0000313" key="1">
    <source>
        <dbReference type="EMBL" id="CAB4142262.1"/>
    </source>
</evidence>